<dbReference type="OrthoDB" id="1845775at2759"/>
<evidence type="ECO:0000313" key="2">
    <source>
        <dbReference type="EMBL" id="CAH2003909.1"/>
    </source>
</evidence>
<sequence length="220" mass="24838">MWSLLYFFDYFCNAVLHFVKARSDSYNDGPQPRAVQNNNEENLTQKMTPSAVRGQIVSGTEIAKDVKERLKKEVAELKKNVPGLLPKLSIVQVGEREDSNVYIRMKIKAASDIGILAEHIKLPKTTTETEASTAKFPFSSRFYKPIGLGTVLCLLWESSQHGHMFERVQTCTEGESHLPLSPLQARCLQCCQIGCYVASSLNLQTSYDHWKNCNVYCNNL</sequence>
<comment type="caution">
    <text evidence="2">The sequence shown here is derived from an EMBL/GenBank/DDBJ whole genome shotgun (WGS) entry which is preliminary data.</text>
</comment>
<accession>A0A9P0M206</accession>
<evidence type="ECO:0000259" key="1">
    <source>
        <dbReference type="Pfam" id="PF00763"/>
    </source>
</evidence>
<dbReference type="Proteomes" id="UP001152888">
    <property type="component" value="Unassembled WGS sequence"/>
</dbReference>
<name>A0A9P0M206_ACAOB</name>
<dbReference type="PANTHER" id="PTHR48099:SF5">
    <property type="entry name" value="C-1-TETRAHYDROFOLATE SYNTHASE, CYTOPLASMIC"/>
    <property type="match status" value="1"/>
</dbReference>
<dbReference type="AlphaFoldDB" id="A0A9P0M206"/>
<reference evidence="2" key="1">
    <citation type="submission" date="2022-03" db="EMBL/GenBank/DDBJ databases">
        <authorList>
            <person name="Sayadi A."/>
        </authorList>
    </citation>
    <scope>NUCLEOTIDE SEQUENCE</scope>
</reference>
<dbReference type="Gene3D" id="3.40.50.10860">
    <property type="entry name" value="Leucine Dehydrogenase, chain A, domain 1"/>
    <property type="match status" value="1"/>
</dbReference>
<dbReference type="GO" id="GO:0035999">
    <property type="term" value="P:tetrahydrofolate interconversion"/>
    <property type="evidence" value="ECO:0007669"/>
    <property type="project" value="TreeGrafter"/>
</dbReference>
<dbReference type="SUPFAM" id="SSF53223">
    <property type="entry name" value="Aminoacid dehydrogenase-like, N-terminal domain"/>
    <property type="match status" value="1"/>
</dbReference>
<gene>
    <name evidence="2" type="ORF">ACAOBT_LOCUS27693</name>
</gene>
<organism evidence="2 3">
    <name type="scientific">Acanthoscelides obtectus</name>
    <name type="common">Bean weevil</name>
    <name type="synonym">Bruchus obtectus</name>
    <dbReference type="NCBI Taxonomy" id="200917"/>
    <lineage>
        <taxon>Eukaryota</taxon>
        <taxon>Metazoa</taxon>
        <taxon>Ecdysozoa</taxon>
        <taxon>Arthropoda</taxon>
        <taxon>Hexapoda</taxon>
        <taxon>Insecta</taxon>
        <taxon>Pterygota</taxon>
        <taxon>Neoptera</taxon>
        <taxon>Endopterygota</taxon>
        <taxon>Coleoptera</taxon>
        <taxon>Polyphaga</taxon>
        <taxon>Cucujiformia</taxon>
        <taxon>Chrysomeloidea</taxon>
        <taxon>Chrysomelidae</taxon>
        <taxon>Bruchinae</taxon>
        <taxon>Bruchini</taxon>
        <taxon>Acanthoscelides</taxon>
    </lineage>
</organism>
<dbReference type="InterPro" id="IPR020630">
    <property type="entry name" value="THF_DH/CycHdrlase_cat_dom"/>
</dbReference>
<dbReference type="Pfam" id="PF00763">
    <property type="entry name" value="THF_DHG_CYH"/>
    <property type="match status" value="1"/>
</dbReference>
<dbReference type="GO" id="GO:0004477">
    <property type="term" value="F:methenyltetrahydrofolate cyclohydrolase activity"/>
    <property type="evidence" value="ECO:0007669"/>
    <property type="project" value="TreeGrafter"/>
</dbReference>
<evidence type="ECO:0000313" key="3">
    <source>
        <dbReference type="Proteomes" id="UP001152888"/>
    </source>
</evidence>
<proteinExistence type="predicted"/>
<feature type="domain" description="Tetrahydrofolate dehydrogenase/cyclohydrolase catalytic" evidence="1">
    <location>
        <begin position="58"/>
        <end position="131"/>
    </location>
</feature>
<protein>
    <recommendedName>
        <fullName evidence="1">Tetrahydrofolate dehydrogenase/cyclohydrolase catalytic domain-containing protein</fullName>
    </recommendedName>
</protein>
<dbReference type="EMBL" id="CAKOFQ010007563">
    <property type="protein sequence ID" value="CAH2003909.1"/>
    <property type="molecule type" value="Genomic_DNA"/>
</dbReference>
<dbReference type="GO" id="GO:0004488">
    <property type="term" value="F:methylenetetrahydrofolate dehydrogenase (NADP+) activity"/>
    <property type="evidence" value="ECO:0007669"/>
    <property type="project" value="InterPro"/>
</dbReference>
<dbReference type="GO" id="GO:0005829">
    <property type="term" value="C:cytosol"/>
    <property type="evidence" value="ECO:0007669"/>
    <property type="project" value="TreeGrafter"/>
</dbReference>
<keyword evidence="3" id="KW-1185">Reference proteome</keyword>
<dbReference type="PANTHER" id="PTHR48099">
    <property type="entry name" value="C-1-TETRAHYDROFOLATE SYNTHASE, CYTOPLASMIC-RELATED"/>
    <property type="match status" value="1"/>
</dbReference>
<dbReference type="InterPro" id="IPR046346">
    <property type="entry name" value="Aminoacid_DH-like_N_sf"/>
</dbReference>